<proteinExistence type="predicted"/>
<name>A0A0F9EUS1_9ZZZZ</name>
<gene>
    <name evidence="1" type="ORF">LCGC14_2030950</name>
</gene>
<sequence length="46" mass="5205">MTRATCTACGKMAYLKGNSPQGTEYWFIKDAIRELINKLKGHKCVK</sequence>
<accession>A0A0F9EUS1</accession>
<reference evidence="1" key="1">
    <citation type="journal article" date="2015" name="Nature">
        <title>Complex archaea that bridge the gap between prokaryotes and eukaryotes.</title>
        <authorList>
            <person name="Spang A."/>
            <person name="Saw J.H."/>
            <person name="Jorgensen S.L."/>
            <person name="Zaremba-Niedzwiedzka K."/>
            <person name="Martijn J."/>
            <person name="Lind A.E."/>
            <person name="van Eijk R."/>
            <person name="Schleper C."/>
            <person name="Guy L."/>
            <person name="Ettema T.J."/>
        </authorList>
    </citation>
    <scope>NUCLEOTIDE SEQUENCE</scope>
</reference>
<evidence type="ECO:0000313" key="1">
    <source>
        <dbReference type="EMBL" id="KKL77833.1"/>
    </source>
</evidence>
<organism evidence="1">
    <name type="scientific">marine sediment metagenome</name>
    <dbReference type="NCBI Taxonomy" id="412755"/>
    <lineage>
        <taxon>unclassified sequences</taxon>
        <taxon>metagenomes</taxon>
        <taxon>ecological metagenomes</taxon>
    </lineage>
</organism>
<dbReference type="EMBL" id="LAZR01023636">
    <property type="protein sequence ID" value="KKL77833.1"/>
    <property type="molecule type" value="Genomic_DNA"/>
</dbReference>
<comment type="caution">
    <text evidence="1">The sequence shown here is derived from an EMBL/GenBank/DDBJ whole genome shotgun (WGS) entry which is preliminary data.</text>
</comment>
<protein>
    <submittedName>
        <fullName evidence="1">Uncharacterized protein</fullName>
    </submittedName>
</protein>
<dbReference type="AlphaFoldDB" id="A0A0F9EUS1"/>